<dbReference type="Pfam" id="PF11303">
    <property type="entry name" value="DUF3105"/>
    <property type="match status" value="1"/>
</dbReference>
<protein>
    <submittedName>
        <fullName evidence="2">DUF3105 domain-containing protein</fullName>
    </submittedName>
</protein>
<evidence type="ECO:0000313" key="3">
    <source>
        <dbReference type="Proteomes" id="UP001596203"/>
    </source>
</evidence>
<proteinExistence type="predicted"/>
<evidence type="ECO:0000313" key="2">
    <source>
        <dbReference type="EMBL" id="MFC6023099.1"/>
    </source>
</evidence>
<dbReference type="InterPro" id="IPR021454">
    <property type="entry name" value="DUF3105"/>
</dbReference>
<dbReference type="Proteomes" id="UP001596203">
    <property type="component" value="Unassembled WGS sequence"/>
</dbReference>
<evidence type="ECO:0000256" key="1">
    <source>
        <dbReference type="SAM" id="Phobius"/>
    </source>
</evidence>
<accession>A0ABW1KMQ0</accession>
<keyword evidence="3" id="KW-1185">Reference proteome</keyword>
<organism evidence="2 3">
    <name type="scientific">Plantactinospora solaniradicis</name>
    <dbReference type="NCBI Taxonomy" id="1723736"/>
    <lineage>
        <taxon>Bacteria</taxon>
        <taxon>Bacillati</taxon>
        <taxon>Actinomycetota</taxon>
        <taxon>Actinomycetes</taxon>
        <taxon>Micromonosporales</taxon>
        <taxon>Micromonosporaceae</taxon>
        <taxon>Plantactinospora</taxon>
    </lineage>
</organism>
<dbReference type="RefSeq" id="WP_377433083.1">
    <property type="nucleotide sequence ID" value="NZ_JBHSPR010000085.1"/>
</dbReference>
<keyword evidence="1" id="KW-0472">Membrane</keyword>
<name>A0ABW1KMQ0_9ACTN</name>
<sequence>MTAQPAPPARRTGLIIAIVAGAVALLLLLVCGVGVFLWYRLDGGGGGRDLSAVVNYRETNPDALGREHQPDGSTISYPMRPPAGGPHYNRWQNCNGDIYPEPIEEGNAVHSLEHGAVWITYREGLSPDEVERLAERVRGQTYMMMSPYHFLGSKVTLQAWGYQLMVEDVDDERIDEFIRQYRETATVEPGATCGGGITTTTR</sequence>
<keyword evidence="1" id="KW-0812">Transmembrane</keyword>
<keyword evidence="1" id="KW-1133">Transmembrane helix</keyword>
<reference evidence="3" key="1">
    <citation type="journal article" date="2019" name="Int. J. Syst. Evol. Microbiol.">
        <title>The Global Catalogue of Microorganisms (GCM) 10K type strain sequencing project: providing services to taxonomists for standard genome sequencing and annotation.</title>
        <authorList>
            <consortium name="The Broad Institute Genomics Platform"/>
            <consortium name="The Broad Institute Genome Sequencing Center for Infectious Disease"/>
            <person name="Wu L."/>
            <person name="Ma J."/>
        </authorList>
    </citation>
    <scope>NUCLEOTIDE SEQUENCE [LARGE SCALE GENOMIC DNA]</scope>
    <source>
        <strain evidence="3">ZS-35-S2</strain>
    </source>
</reference>
<gene>
    <name evidence="2" type="ORF">ACFP2T_43975</name>
</gene>
<dbReference type="EMBL" id="JBHSPR010000085">
    <property type="protein sequence ID" value="MFC6023099.1"/>
    <property type="molecule type" value="Genomic_DNA"/>
</dbReference>
<feature type="transmembrane region" description="Helical" evidence="1">
    <location>
        <begin position="12"/>
        <end position="39"/>
    </location>
</feature>
<comment type="caution">
    <text evidence="2">The sequence shown here is derived from an EMBL/GenBank/DDBJ whole genome shotgun (WGS) entry which is preliminary data.</text>
</comment>